<dbReference type="Gene3D" id="2.60.40.1220">
    <property type="match status" value="4"/>
</dbReference>
<dbReference type="EMBL" id="MQAD01000033">
    <property type="protein sequence ID" value="OOE00186.1"/>
    <property type="molecule type" value="Genomic_DNA"/>
</dbReference>
<organism evidence="4 5">
    <name type="scientific">Anoxybacillus kestanbolensis</name>
    <dbReference type="NCBI Taxonomy" id="227476"/>
    <lineage>
        <taxon>Bacteria</taxon>
        <taxon>Bacillati</taxon>
        <taxon>Bacillota</taxon>
        <taxon>Bacilli</taxon>
        <taxon>Bacillales</taxon>
        <taxon>Anoxybacillaceae</taxon>
        <taxon>Anoxybacillus</taxon>
    </lineage>
</organism>
<dbReference type="PANTHER" id="PTHR43308:SF5">
    <property type="entry name" value="S-LAYER PROTEIN _ PEPTIDOGLYCAN ENDO-BETA-N-ACETYLGLUCOSAMINIDASE"/>
    <property type="match status" value="1"/>
</dbReference>
<gene>
    <name evidence="4" type="ORF">BO219_13290</name>
</gene>
<dbReference type="InterPro" id="IPR006311">
    <property type="entry name" value="TAT_signal"/>
</dbReference>
<feature type="signal peptide" evidence="2">
    <location>
        <begin position="1"/>
        <end position="31"/>
    </location>
</feature>
<dbReference type="PROSITE" id="PS51318">
    <property type="entry name" value="TAT"/>
    <property type="match status" value="1"/>
</dbReference>
<evidence type="ECO:0000313" key="5">
    <source>
        <dbReference type="Proteomes" id="UP000188458"/>
    </source>
</evidence>
<dbReference type="InterPro" id="IPR001119">
    <property type="entry name" value="SLH_dom"/>
</dbReference>
<evidence type="ECO:0000313" key="4">
    <source>
        <dbReference type="EMBL" id="OOE00186.1"/>
    </source>
</evidence>
<dbReference type="RefSeq" id="WP_077429875.1">
    <property type="nucleotide sequence ID" value="NZ_MQAD01000033.1"/>
</dbReference>
<dbReference type="AlphaFoldDB" id="A0A1V3FEV2"/>
<keyword evidence="5" id="KW-1185">Reference proteome</keyword>
<proteinExistence type="predicted"/>
<protein>
    <recommendedName>
        <fullName evidence="3">SLH domain-containing protein</fullName>
    </recommendedName>
</protein>
<dbReference type="PROSITE" id="PS51272">
    <property type="entry name" value="SLH"/>
    <property type="match status" value="3"/>
</dbReference>
<feature type="domain" description="SLH" evidence="3">
    <location>
        <begin position="92"/>
        <end position="151"/>
    </location>
</feature>
<evidence type="ECO:0000256" key="2">
    <source>
        <dbReference type="SAM" id="SignalP"/>
    </source>
</evidence>
<feature type="chain" id="PRO_5013002522" description="SLH domain-containing protein" evidence="2">
    <location>
        <begin position="32"/>
        <end position="917"/>
    </location>
</feature>
<dbReference type="PANTHER" id="PTHR43308">
    <property type="entry name" value="OUTER MEMBRANE PROTEIN ALPHA-RELATED"/>
    <property type="match status" value="1"/>
</dbReference>
<name>A0A1V3FEV2_9BACL</name>
<feature type="domain" description="SLH" evidence="3">
    <location>
        <begin position="152"/>
        <end position="212"/>
    </location>
</feature>
<dbReference type="Proteomes" id="UP000188458">
    <property type="component" value="Unassembled WGS sequence"/>
</dbReference>
<dbReference type="Pfam" id="PF00395">
    <property type="entry name" value="SLH"/>
    <property type="match status" value="3"/>
</dbReference>
<keyword evidence="1 2" id="KW-0732">Signal</keyword>
<dbReference type="InterPro" id="IPR014755">
    <property type="entry name" value="Cu-Rt/internalin_Ig-like"/>
</dbReference>
<dbReference type="InterPro" id="IPR051465">
    <property type="entry name" value="Cell_Envelope_Struct_Comp"/>
</dbReference>
<evidence type="ECO:0000259" key="3">
    <source>
        <dbReference type="PROSITE" id="PS51272"/>
    </source>
</evidence>
<accession>A0A1V3FEV2</accession>
<feature type="domain" description="SLH" evidence="3">
    <location>
        <begin position="28"/>
        <end position="91"/>
    </location>
</feature>
<sequence length="917" mass="96151">MAYQPKSYRKFLAGTVSAAVVASAIAPVASASFTDVAGSVHADDIATLVAKGYIKGYGDGTFKPNKSLTRGEAAIIFSRILKDAGVTQKGAGFPDVPAEKAELAEAVAIVQAAGIMTGDEKGNFNPNANITREQMAKVVVEAFKLTKPANHTTKVTDLDKAGSWAREYIQTLEANGVTKNTEFMPKQNVTRGQFASFVVRAMNVGVTAANITGVAFVDLNTLEVTFNGELKEVKKEDFAIAGVEIESVSIKAAAAAEAKTTVVVIKTKTALEEGKAYNVSYKGQTTDKAKVDVPVVTPKVESVSAINAKKIEVKFNKEVNKTTAENSATYNFVGLTSGTTWTPVLQADGKTVVLTLNKAIANDTTFVAIVNEVETKADSTKKTEKFTKTITFSDTTKPTFTGVTYPEAGIAVLNFSEDLSTPGTVKVYDGNTDVTSTLTITHNANSNQISISGLTTNKEYRVVVVGAKDQSSNLIPSPVEVFVKSTVSEQVKPVIESITTVDLNTIKVKFSEKLKQISAGVYANVSIDGVAVTGATQTFDSETNTLTITKAGLTTAGIHSVSISGYTDLSNNVGDTFTKAVAFAASAPVLEKTEVVSDATDTYVVLTFNEAPSLAAIQAVDITGTYTTPENILKTFGSAALNESTDISVVGNTIKIKVTGKEAGNYKLTIPAAGISDGTTARTQDLEITFTLTGSADTTRPTVSNVFIPGENATAVGGPATVERNTVYVKYSKSMNSTAVNPDNYTVDGQKVFESAVFVGDKTLVKLTLKEGVITLTGDRSFQISNAVTGENGVAINAYSSTEPFVENVKPLLSSGVVIDGTTIELTFTEAVADANLVAAGAGNDFEVYIDGAKSTIANVVTGATANDNKLQLQLSSPITPEQLASSTITVKVLDSTDGADVNGNPLTKGTVITVAK</sequence>
<reference evidence="5" key="1">
    <citation type="submission" date="2016-11" db="EMBL/GenBank/DDBJ databases">
        <title>Draft genome sequence of Anoxybacillus sp. strain 103 isolated from the Qarvajar hot spring in Nagorno-Karabach.</title>
        <authorList>
            <person name="Hovhannisyan P."/>
            <person name="Panosyan H."/>
            <person name="Birkeland N.-K."/>
        </authorList>
    </citation>
    <scope>NUCLEOTIDE SEQUENCE [LARGE SCALE GENOMIC DNA]</scope>
    <source>
        <strain evidence="5">103</strain>
    </source>
</reference>
<evidence type="ECO:0000256" key="1">
    <source>
        <dbReference type="ARBA" id="ARBA00022729"/>
    </source>
</evidence>
<comment type="caution">
    <text evidence="4">The sequence shown here is derived from an EMBL/GenBank/DDBJ whole genome shotgun (WGS) entry which is preliminary data.</text>
</comment>